<feature type="transmembrane region" description="Helical" evidence="9">
    <location>
        <begin position="305"/>
        <end position="324"/>
    </location>
</feature>
<keyword evidence="2" id="KW-1003">Cell membrane</keyword>
<evidence type="ECO:0000256" key="7">
    <source>
        <dbReference type="ARBA" id="ARBA00023136"/>
    </source>
</evidence>
<comment type="subcellular location">
    <subcellularLocation>
        <location evidence="1">Cell membrane</location>
        <topology evidence="1">Multi-pass membrane protein</topology>
    </subcellularLocation>
</comment>
<evidence type="ECO:0000256" key="5">
    <source>
        <dbReference type="ARBA" id="ARBA00022692"/>
    </source>
</evidence>
<evidence type="ECO:0000256" key="3">
    <source>
        <dbReference type="ARBA" id="ARBA00022676"/>
    </source>
</evidence>
<feature type="transmembrane region" description="Helical" evidence="9">
    <location>
        <begin position="134"/>
        <end position="152"/>
    </location>
</feature>
<name>A0A6J6HL50_9ZZZZ</name>
<keyword evidence="6 9" id="KW-1133">Transmembrane helix</keyword>
<dbReference type="GO" id="GO:0005886">
    <property type="term" value="C:plasma membrane"/>
    <property type="evidence" value="ECO:0007669"/>
    <property type="project" value="UniProtKB-SubCell"/>
</dbReference>
<dbReference type="EMBL" id="CAEZUP010000053">
    <property type="protein sequence ID" value="CAB4613860.1"/>
    <property type="molecule type" value="Genomic_DNA"/>
</dbReference>
<dbReference type="Pfam" id="PF13231">
    <property type="entry name" value="PMT_2"/>
    <property type="match status" value="1"/>
</dbReference>
<keyword evidence="7 9" id="KW-0472">Membrane</keyword>
<accession>A0A6J6HL50</accession>
<dbReference type="GO" id="GO:0010041">
    <property type="term" value="P:response to iron(III) ion"/>
    <property type="evidence" value="ECO:0007669"/>
    <property type="project" value="TreeGrafter"/>
</dbReference>
<feature type="transmembrane region" description="Helical" evidence="9">
    <location>
        <begin position="107"/>
        <end position="127"/>
    </location>
</feature>
<dbReference type="GO" id="GO:0008610">
    <property type="term" value="P:lipid biosynthetic process"/>
    <property type="evidence" value="ECO:0007669"/>
    <property type="project" value="UniProtKB-ARBA"/>
</dbReference>
<proteinExistence type="predicted"/>
<evidence type="ECO:0000256" key="2">
    <source>
        <dbReference type="ARBA" id="ARBA00022475"/>
    </source>
</evidence>
<keyword evidence="4" id="KW-0808">Transferase</keyword>
<dbReference type="GO" id="GO:0016763">
    <property type="term" value="F:pentosyltransferase activity"/>
    <property type="evidence" value="ECO:0007669"/>
    <property type="project" value="TreeGrafter"/>
</dbReference>
<feature type="transmembrane region" description="Helical" evidence="9">
    <location>
        <begin position="158"/>
        <end position="178"/>
    </location>
</feature>
<evidence type="ECO:0000256" key="4">
    <source>
        <dbReference type="ARBA" id="ARBA00022679"/>
    </source>
</evidence>
<dbReference type="AlphaFoldDB" id="A0A6J6HL50"/>
<sequence>MTIPIRVSRRSAIGARVHDGESAIRDRLTRVRWSLLVLGTLGIATLVTRLPGIVFSGMFDRDESYLSVMGDSLRSGGEMYITFIDRKPPIVPYIYAAVRSVGVDMRLVRLFCALLIFANGVVVTLLVRKLVARRSAALAAGTLAVVGASLFLPVDAQAANFELWGLLPASAAMLFVVSSRGDRQHAWRWFGLAGAAVMLAVNCKQPYIVVVLPIAWEIFRQQRDRFRNLVAVAVGAAVAVVPLALIVDLGLMWRWVWTDNVDYLDGGISTVRALGVGVGLTAVFIGFHLPLFYGVWAGLTRRVRLDSTMVVWGLASVLAIPIGLRFFGHYYQQLVPPLAVLSGIGLSVATRRAWRFVVGLTAALAFVLVGLAFIHRPDLSNFTALGRYVQATTTANERILVWGALPDVYVSAERQPAGVFLHDGYLTGNWASRSTNLGPAVVASEPYSSRWQMFLADLEADPPTLIIDAARPGTDWSRYAPGSYPIGALMTRCYRFDAQLDGLPVWRLDNNACPGGLGLPDENPEMRSDNGKDAAVDDQ</sequence>
<evidence type="ECO:0000256" key="6">
    <source>
        <dbReference type="ARBA" id="ARBA00022989"/>
    </source>
</evidence>
<feature type="transmembrane region" description="Helical" evidence="9">
    <location>
        <begin position="229"/>
        <end position="253"/>
    </location>
</feature>
<feature type="transmembrane region" description="Helical" evidence="9">
    <location>
        <begin position="35"/>
        <end position="59"/>
    </location>
</feature>
<organism evidence="11">
    <name type="scientific">freshwater metagenome</name>
    <dbReference type="NCBI Taxonomy" id="449393"/>
    <lineage>
        <taxon>unclassified sequences</taxon>
        <taxon>metagenomes</taxon>
        <taxon>ecological metagenomes</taxon>
    </lineage>
</organism>
<evidence type="ECO:0000256" key="9">
    <source>
        <dbReference type="SAM" id="Phobius"/>
    </source>
</evidence>
<feature type="compositionally biased region" description="Basic and acidic residues" evidence="8">
    <location>
        <begin position="524"/>
        <end position="539"/>
    </location>
</feature>
<dbReference type="InterPro" id="IPR050297">
    <property type="entry name" value="LipidA_mod_glycosyltrf_83"/>
</dbReference>
<dbReference type="InterPro" id="IPR038731">
    <property type="entry name" value="RgtA/B/C-like"/>
</dbReference>
<feature type="transmembrane region" description="Helical" evidence="9">
    <location>
        <begin position="273"/>
        <end position="293"/>
    </location>
</feature>
<protein>
    <submittedName>
        <fullName evidence="11">Unannotated protein</fullName>
    </submittedName>
</protein>
<evidence type="ECO:0000313" key="11">
    <source>
        <dbReference type="EMBL" id="CAB4613860.1"/>
    </source>
</evidence>
<dbReference type="PANTHER" id="PTHR33908">
    <property type="entry name" value="MANNOSYLTRANSFERASE YKCB-RELATED"/>
    <property type="match status" value="1"/>
</dbReference>
<feature type="transmembrane region" description="Helical" evidence="9">
    <location>
        <begin position="330"/>
        <end position="349"/>
    </location>
</feature>
<keyword evidence="5 9" id="KW-0812">Transmembrane</keyword>
<evidence type="ECO:0000256" key="8">
    <source>
        <dbReference type="SAM" id="MobiDB-lite"/>
    </source>
</evidence>
<reference evidence="11" key="1">
    <citation type="submission" date="2020-05" db="EMBL/GenBank/DDBJ databases">
        <authorList>
            <person name="Chiriac C."/>
            <person name="Salcher M."/>
            <person name="Ghai R."/>
            <person name="Kavagutti S V."/>
        </authorList>
    </citation>
    <scope>NUCLEOTIDE SEQUENCE</scope>
</reference>
<dbReference type="PANTHER" id="PTHR33908:SF3">
    <property type="entry name" value="UNDECAPRENYL PHOSPHATE-ALPHA-4-AMINO-4-DEOXY-L-ARABINOSE ARABINOSYL TRANSFERASE"/>
    <property type="match status" value="1"/>
</dbReference>
<evidence type="ECO:0000256" key="1">
    <source>
        <dbReference type="ARBA" id="ARBA00004651"/>
    </source>
</evidence>
<feature type="domain" description="Glycosyltransferase RgtA/B/C/D-like" evidence="10">
    <location>
        <begin position="87"/>
        <end position="243"/>
    </location>
</feature>
<keyword evidence="3" id="KW-0328">Glycosyltransferase</keyword>
<feature type="region of interest" description="Disordered" evidence="8">
    <location>
        <begin position="517"/>
        <end position="539"/>
    </location>
</feature>
<gene>
    <name evidence="11" type="ORF">UFOPK1835_01267</name>
</gene>
<feature type="transmembrane region" description="Helical" evidence="9">
    <location>
        <begin position="356"/>
        <end position="374"/>
    </location>
</feature>
<evidence type="ECO:0000259" key="10">
    <source>
        <dbReference type="Pfam" id="PF13231"/>
    </source>
</evidence>